<organism evidence="1 2">
    <name type="scientific">Rhododendron molle</name>
    <name type="common">Chinese azalea</name>
    <name type="synonym">Azalea mollis</name>
    <dbReference type="NCBI Taxonomy" id="49168"/>
    <lineage>
        <taxon>Eukaryota</taxon>
        <taxon>Viridiplantae</taxon>
        <taxon>Streptophyta</taxon>
        <taxon>Embryophyta</taxon>
        <taxon>Tracheophyta</taxon>
        <taxon>Spermatophyta</taxon>
        <taxon>Magnoliopsida</taxon>
        <taxon>eudicotyledons</taxon>
        <taxon>Gunneridae</taxon>
        <taxon>Pentapetalae</taxon>
        <taxon>asterids</taxon>
        <taxon>Ericales</taxon>
        <taxon>Ericaceae</taxon>
        <taxon>Ericoideae</taxon>
        <taxon>Rhodoreae</taxon>
        <taxon>Rhododendron</taxon>
    </lineage>
</organism>
<proteinExistence type="predicted"/>
<dbReference type="EMBL" id="CM046399">
    <property type="protein sequence ID" value="KAI8529441.1"/>
    <property type="molecule type" value="Genomic_DNA"/>
</dbReference>
<name>A0ACC0LLN7_RHOML</name>
<comment type="caution">
    <text evidence="1">The sequence shown here is derived from an EMBL/GenBank/DDBJ whole genome shotgun (WGS) entry which is preliminary data.</text>
</comment>
<evidence type="ECO:0000313" key="2">
    <source>
        <dbReference type="Proteomes" id="UP001062846"/>
    </source>
</evidence>
<keyword evidence="2" id="KW-1185">Reference proteome</keyword>
<protein>
    <submittedName>
        <fullName evidence="1">Uncharacterized protein</fullName>
    </submittedName>
</protein>
<reference evidence="1" key="1">
    <citation type="submission" date="2022-02" db="EMBL/GenBank/DDBJ databases">
        <title>Plant Genome Project.</title>
        <authorList>
            <person name="Zhang R.-G."/>
        </authorList>
    </citation>
    <scope>NUCLEOTIDE SEQUENCE</scope>
    <source>
        <strain evidence="1">AT1</strain>
    </source>
</reference>
<gene>
    <name evidence="1" type="ORF">RHMOL_Rhmol12G0225100</name>
</gene>
<sequence length="347" mass="37436">MQTVSLLQTNPFDLFETFFGPSMAGFPGMDQAGFRTTRRSTVTKGEDIRYDMTLEFSAAIFGSEKEFELSHLEVCEACTGTGAKIGSKNRICSTCGGRGQVMRTEQTPFGMFSQVSVCPNCGGVGEVISEYCRKCSGEGRIRVKRDIKVKIPPGVSKGSILRVAGEGDAGPKGGPPGDLFVYLDVEEIPEIQRDGINLLSTVSISYLDAILGAAVQVKTVEGDTELQIPPGTQPGDVLVLAKKGAPKLNRPSIRGDHLFTIKVTIPKRISAKERDVLEELAFLTRNPSSRPQSRPKVQQATGSTQSENDSVTEDTNEEGDQNDLWNKLKGFAGSVANGALNWLKGNL</sequence>
<evidence type="ECO:0000313" key="1">
    <source>
        <dbReference type="EMBL" id="KAI8529441.1"/>
    </source>
</evidence>
<dbReference type="Proteomes" id="UP001062846">
    <property type="component" value="Chromosome 12"/>
</dbReference>
<accession>A0ACC0LLN7</accession>